<dbReference type="InterPro" id="IPR015943">
    <property type="entry name" value="WD40/YVTN_repeat-like_dom_sf"/>
</dbReference>
<dbReference type="InterPro" id="IPR011048">
    <property type="entry name" value="Haem_d1_sf"/>
</dbReference>
<organism evidence="1 2">
    <name type="scientific">Candidatus Acidiferrum panamense</name>
    <dbReference type="NCBI Taxonomy" id="2741543"/>
    <lineage>
        <taxon>Bacteria</taxon>
        <taxon>Pseudomonadati</taxon>
        <taxon>Acidobacteriota</taxon>
        <taxon>Terriglobia</taxon>
        <taxon>Candidatus Acidiferrales</taxon>
        <taxon>Candidatus Acidiferrum</taxon>
    </lineage>
</organism>
<protein>
    <submittedName>
        <fullName evidence="1">YncE family protein</fullName>
    </submittedName>
</protein>
<dbReference type="EMBL" id="JACDQQ010002629">
    <property type="protein sequence ID" value="MBA0088683.1"/>
    <property type="molecule type" value="Genomic_DNA"/>
</dbReference>
<evidence type="ECO:0000313" key="1">
    <source>
        <dbReference type="EMBL" id="MBA0088683.1"/>
    </source>
</evidence>
<sequence length="211" mass="22824">ELGEEADTDNLRWDEASKRVFVGIVGGIAMIDGATETHVDKDLKGSGGHSESFQLEKKGSRVFVNVPDDDAVVNVIDRKTGALTKWGLNGAKANYPMALDEDDHRLFVITRRPPLLVVLDTDSGKEVTRVPVGGSCDDVYFDSARKRIYALGGEGFISVVQQNDPNHYTLSANIPTTVGVRTGIFFGTSLYVGVPAAGLEPAQIWNYAVPE</sequence>
<proteinExistence type="predicted"/>
<accession>A0A7V8NWB3</accession>
<evidence type="ECO:0000313" key="2">
    <source>
        <dbReference type="Proteomes" id="UP000567293"/>
    </source>
</evidence>
<feature type="non-terminal residue" evidence="1">
    <location>
        <position position="1"/>
    </location>
</feature>
<dbReference type="Gene3D" id="2.130.10.10">
    <property type="entry name" value="YVTN repeat-like/Quinoprotein amine dehydrogenase"/>
    <property type="match status" value="1"/>
</dbReference>
<dbReference type="Proteomes" id="UP000567293">
    <property type="component" value="Unassembled WGS sequence"/>
</dbReference>
<keyword evidence="2" id="KW-1185">Reference proteome</keyword>
<gene>
    <name evidence="1" type="ORF">HRJ53_27150</name>
</gene>
<reference evidence="1" key="1">
    <citation type="submission" date="2020-06" db="EMBL/GenBank/DDBJ databases">
        <title>Legume-microbial interactions unlock mineral nutrients during tropical forest succession.</title>
        <authorList>
            <person name="Epihov D.Z."/>
        </authorList>
    </citation>
    <scope>NUCLEOTIDE SEQUENCE [LARGE SCALE GENOMIC DNA]</scope>
    <source>
        <strain evidence="1">Pan2503</strain>
    </source>
</reference>
<dbReference type="AlphaFoldDB" id="A0A7V8NWB3"/>
<name>A0A7V8NWB3_9BACT</name>
<comment type="caution">
    <text evidence="1">The sequence shown here is derived from an EMBL/GenBank/DDBJ whole genome shotgun (WGS) entry which is preliminary data.</text>
</comment>
<dbReference type="SUPFAM" id="SSF51004">
    <property type="entry name" value="C-terminal (heme d1) domain of cytochrome cd1-nitrite reductase"/>
    <property type="match status" value="1"/>
</dbReference>